<dbReference type="EMBL" id="FO082054">
    <property type="protein sequence ID" value="CCE88842.1"/>
    <property type="molecule type" value="Genomic_DNA"/>
</dbReference>
<name>G8YLA8_PICSO</name>
<evidence type="ECO:0000256" key="1">
    <source>
        <dbReference type="SAM" id="Phobius"/>
    </source>
</evidence>
<accession>G8YLA8</accession>
<keyword evidence="1" id="KW-0812">Transmembrane</keyword>
<sequence length="133" mass="15269">MITRRLRSCQEQARCSPWIARKTGSFLNKTVGCKNEPCMFNSVCIYCCASPVAGCMKNKELSFIEIGSSTIINTILVSNRQFLFKVIPLSIVDKVEYSKRLALACLWFVLMDFFSVFVLTRRVILWMILIVVR</sequence>
<keyword evidence="3" id="KW-1185">Reference proteome</keyword>
<gene>
    <name evidence="2" type="primary">Piso0_001628</name>
    <name evidence="2" type="ORF">GNLVRS01_PISO0F10565g</name>
</gene>
<keyword evidence="1" id="KW-0472">Membrane</keyword>
<keyword evidence="1" id="KW-1133">Transmembrane helix</keyword>
<dbReference type="AlphaFoldDB" id="G8YLA8"/>
<evidence type="ECO:0000313" key="2">
    <source>
        <dbReference type="EMBL" id="CCE88842.1"/>
    </source>
</evidence>
<organism evidence="2 3">
    <name type="scientific">Pichia sorbitophila (strain ATCC MYA-4447 / BCRC 22081 / CBS 7064 / NBRC 10061 / NRRL Y-12695)</name>
    <name type="common">Hybrid yeast</name>
    <dbReference type="NCBI Taxonomy" id="559304"/>
    <lineage>
        <taxon>Eukaryota</taxon>
        <taxon>Fungi</taxon>
        <taxon>Dikarya</taxon>
        <taxon>Ascomycota</taxon>
        <taxon>Saccharomycotina</taxon>
        <taxon>Pichiomycetes</taxon>
        <taxon>Debaryomycetaceae</taxon>
        <taxon>Millerozyma</taxon>
    </lineage>
</organism>
<feature type="transmembrane region" description="Helical" evidence="1">
    <location>
        <begin position="101"/>
        <end position="132"/>
    </location>
</feature>
<dbReference type="InParanoid" id="G8YLA8"/>
<reference evidence="2 3" key="1">
    <citation type="journal article" date="2012" name="G3 (Bethesda)">
        <title>Pichia sorbitophila, an interspecies yeast hybrid reveals early steps of genome resolution following polyploidization.</title>
        <authorList>
            <person name="Leh Louis V."/>
            <person name="Despons L."/>
            <person name="Friedrich A."/>
            <person name="Martin T."/>
            <person name="Durrens P."/>
            <person name="Casaregola S."/>
            <person name="Neuveglise C."/>
            <person name="Fairhead C."/>
            <person name="Marck C."/>
            <person name="Cruz J.A."/>
            <person name="Straub M.L."/>
            <person name="Kugler V."/>
            <person name="Sacerdot C."/>
            <person name="Uzunov Z."/>
            <person name="Thierry A."/>
            <person name="Weiss S."/>
            <person name="Bleykasten C."/>
            <person name="De Montigny J."/>
            <person name="Jacques N."/>
            <person name="Jung P."/>
            <person name="Lemaire M."/>
            <person name="Mallet S."/>
            <person name="Morel G."/>
            <person name="Richard G.F."/>
            <person name="Sarkar A."/>
            <person name="Savel G."/>
            <person name="Schacherer J."/>
            <person name="Seret M.L."/>
            <person name="Talla E."/>
            <person name="Samson G."/>
            <person name="Jubin C."/>
            <person name="Poulain J."/>
            <person name="Vacherie B."/>
            <person name="Barbe V."/>
            <person name="Pelletier E."/>
            <person name="Sherman D.J."/>
            <person name="Westhof E."/>
            <person name="Weissenbach J."/>
            <person name="Baret P.V."/>
            <person name="Wincker P."/>
            <person name="Gaillardin C."/>
            <person name="Dujon B."/>
            <person name="Souciet J.L."/>
        </authorList>
    </citation>
    <scope>NUCLEOTIDE SEQUENCE [LARGE SCALE GENOMIC DNA]</scope>
    <source>
        <strain evidence="3">ATCC MYA-4447 / BCRC 22081 / CBS 7064 / NBRC 10061 / NRRL Y-12695</strain>
    </source>
</reference>
<evidence type="ECO:0000313" key="3">
    <source>
        <dbReference type="Proteomes" id="UP000005222"/>
    </source>
</evidence>
<proteinExistence type="predicted"/>
<dbReference type="Proteomes" id="UP000005222">
    <property type="component" value="Chromosome F"/>
</dbReference>
<dbReference type="HOGENOM" id="CLU_1907447_0_0_1"/>
<protein>
    <submittedName>
        <fullName evidence="2">Piso0_001628 protein</fullName>
    </submittedName>
</protein>